<organism evidence="1 2">
    <name type="scientific">Kribbella sancticallisti</name>
    <dbReference type="NCBI Taxonomy" id="460087"/>
    <lineage>
        <taxon>Bacteria</taxon>
        <taxon>Bacillati</taxon>
        <taxon>Actinomycetota</taxon>
        <taxon>Actinomycetes</taxon>
        <taxon>Propionibacteriales</taxon>
        <taxon>Kribbellaceae</taxon>
        <taxon>Kribbella</taxon>
    </lineage>
</organism>
<evidence type="ECO:0000313" key="1">
    <source>
        <dbReference type="EMBL" id="GAA1555398.1"/>
    </source>
</evidence>
<keyword evidence="1" id="KW-0808">Transferase</keyword>
<accession>A0ABN2CA65</accession>
<keyword evidence="1" id="KW-0723">Serine/threonine-protein kinase</keyword>
<dbReference type="RefSeq" id="WP_344209435.1">
    <property type="nucleotide sequence ID" value="NZ_BAAAOS010000006.1"/>
</dbReference>
<evidence type="ECO:0000313" key="2">
    <source>
        <dbReference type="Proteomes" id="UP001500393"/>
    </source>
</evidence>
<keyword evidence="2" id="KW-1185">Reference proteome</keyword>
<dbReference type="SUPFAM" id="SSF56112">
    <property type="entry name" value="Protein kinase-like (PK-like)"/>
    <property type="match status" value="1"/>
</dbReference>
<keyword evidence="1" id="KW-0418">Kinase</keyword>
<dbReference type="InterPro" id="IPR011009">
    <property type="entry name" value="Kinase-like_dom_sf"/>
</dbReference>
<gene>
    <name evidence="1" type="ORF">GCM10009789_06050</name>
</gene>
<dbReference type="Proteomes" id="UP001500393">
    <property type="component" value="Unassembled WGS sequence"/>
</dbReference>
<reference evidence="1 2" key="1">
    <citation type="journal article" date="2019" name="Int. J. Syst. Evol. Microbiol.">
        <title>The Global Catalogue of Microorganisms (GCM) 10K type strain sequencing project: providing services to taxonomists for standard genome sequencing and annotation.</title>
        <authorList>
            <consortium name="The Broad Institute Genomics Platform"/>
            <consortium name="The Broad Institute Genome Sequencing Center for Infectious Disease"/>
            <person name="Wu L."/>
            <person name="Ma J."/>
        </authorList>
    </citation>
    <scope>NUCLEOTIDE SEQUENCE [LARGE SCALE GENOMIC DNA]</scope>
    <source>
        <strain evidence="1 2">JCM 14969</strain>
    </source>
</reference>
<sequence>MLPSSIDEHPVQYLDRVGEIFATFDISTQDSGNVSYGVTVGRHTYFVKTAGDPANTEPVLDFEGRVALLRNAARLAEDVRHDLLPAFHGITESPVGPLLVYEWRTGEHLGTDRTDPASAHQRFKRLAPAEITEALDRLYDLHAQLDAMGWVEGDFYDGALLYDFAERRLTVVDLDSYEPSPYRNTIGRMFGASRLMAPEQFSLGAPIDTRSTAFVMARTALTFLSDGTLEREPFRGTDAQYAVLQEATTTRFPDYRTFHAAWLDAT</sequence>
<comment type="caution">
    <text evidence="1">The sequence shown here is derived from an EMBL/GenBank/DDBJ whole genome shotgun (WGS) entry which is preliminary data.</text>
</comment>
<protein>
    <submittedName>
        <fullName evidence="1">Serine/threonine protein kinase</fullName>
    </submittedName>
</protein>
<proteinExistence type="predicted"/>
<name>A0ABN2CA65_9ACTN</name>
<dbReference type="GO" id="GO:0004674">
    <property type="term" value="F:protein serine/threonine kinase activity"/>
    <property type="evidence" value="ECO:0007669"/>
    <property type="project" value="UniProtKB-KW"/>
</dbReference>
<dbReference type="EMBL" id="BAAAOS010000006">
    <property type="protein sequence ID" value="GAA1555398.1"/>
    <property type="molecule type" value="Genomic_DNA"/>
</dbReference>